<evidence type="ECO:0000313" key="1">
    <source>
        <dbReference type="EMBL" id="TYQ04052.1"/>
    </source>
</evidence>
<dbReference type="AlphaFoldDB" id="A0A652YPK2"/>
<comment type="caution">
    <text evidence="1">The sequence shown here is derived from an EMBL/GenBank/DDBJ whole genome shotgun (WGS) entry which is preliminary data.</text>
</comment>
<gene>
    <name evidence="1" type="ORF">FNL38_104425</name>
</gene>
<organism evidence="1">
    <name type="scientific">Nocardia globerula</name>
    <dbReference type="NCBI Taxonomy" id="1818"/>
    <lineage>
        <taxon>Bacteria</taxon>
        <taxon>Bacillati</taxon>
        <taxon>Actinomycetota</taxon>
        <taxon>Actinomycetes</taxon>
        <taxon>Mycobacteriales</taxon>
        <taxon>Nocardiaceae</taxon>
        <taxon>Nocardia</taxon>
    </lineage>
</organism>
<name>A0A652YPK2_NOCGL</name>
<dbReference type="EMBL" id="VNIQ01000004">
    <property type="protein sequence ID" value="TYQ04052.1"/>
    <property type="molecule type" value="Genomic_DNA"/>
</dbReference>
<accession>A0A652YPK2</accession>
<protein>
    <submittedName>
        <fullName evidence="1">Uncharacterized protein</fullName>
    </submittedName>
</protein>
<reference evidence="1" key="1">
    <citation type="submission" date="2019-07" db="EMBL/GenBank/DDBJ databases">
        <title>Genomic Encyclopedia of Type Strains, Phase IV (KMG-IV): sequencing the most valuable type-strain genomes for metagenomic binning, comparative biology and taxonomic classification.</title>
        <authorList>
            <person name="Goeker M."/>
        </authorList>
    </citation>
    <scope>NUCLEOTIDE SEQUENCE</scope>
    <source>
        <strain evidence="1">DSM 44596</strain>
    </source>
</reference>
<sequence length="96" mass="10502">MSTSKASSEEFRTIVSIPKRGVFDAIAVAAYIERDEHGDEIDRVVMLNEITIPCDGVDDLIVALAEARDSVDGLHLTIDSLQGVVREMARRAEGDE</sequence>
<proteinExistence type="predicted"/>